<organism evidence="1 2">
    <name type="scientific">Dermacentor silvarum</name>
    <name type="common">Tick</name>
    <dbReference type="NCBI Taxonomy" id="543639"/>
    <lineage>
        <taxon>Eukaryota</taxon>
        <taxon>Metazoa</taxon>
        <taxon>Ecdysozoa</taxon>
        <taxon>Arthropoda</taxon>
        <taxon>Chelicerata</taxon>
        <taxon>Arachnida</taxon>
        <taxon>Acari</taxon>
        <taxon>Parasitiformes</taxon>
        <taxon>Ixodida</taxon>
        <taxon>Ixodoidea</taxon>
        <taxon>Ixodidae</taxon>
        <taxon>Rhipicephalinae</taxon>
        <taxon>Dermacentor</taxon>
    </lineage>
</organism>
<reference evidence="1" key="1">
    <citation type="submission" date="2020-05" db="EMBL/GenBank/DDBJ databases">
        <title>Large-scale comparative analyses of tick genomes elucidate their genetic diversity and vector capacities.</title>
        <authorList>
            <person name="Jia N."/>
            <person name="Wang J."/>
            <person name="Shi W."/>
            <person name="Du L."/>
            <person name="Sun Y."/>
            <person name="Zhan W."/>
            <person name="Jiang J."/>
            <person name="Wang Q."/>
            <person name="Zhang B."/>
            <person name="Ji P."/>
            <person name="Sakyi L.B."/>
            <person name="Cui X."/>
            <person name="Yuan T."/>
            <person name="Jiang B."/>
            <person name="Yang W."/>
            <person name="Lam T.T.-Y."/>
            <person name="Chang Q."/>
            <person name="Ding S."/>
            <person name="Wang X."/>
            <person name="Zhu J."/>
            <person name="Ruan X."/>
            <person name="Zhao L."/>
            <person name="Wei J."/>
            <person name="Que T."/>
            <person name="Du C."/>
            <person name="Cheng J."/>
            <person name="Dai P."/>
            <person name="Han X."/>
            <person name="Huang E."/>
            <person name="Gao Y."/>
            <person name="Liu J."/>
            <person name="Shao H."/>
            <person name="Ye R."/>
            <person name="Li L."/>
            <person name="Wei W."/>
            <person name="Wang X."/>
            <person name="Wang C."/>
            <person name="Yang T."/>
            <person name="Huo Q."/>
            <person name="Li W."/>
            <person name="Guo W."/>
            <person name="Chen H."/>
            <person name="Zhou L."/>
            <person name="Ni X."/>
            <person name="Tian J."/>
            <person name="Zhou Y."/>
            <person name="Sheng Y."/>
            <person name="Liu T."/>
            <person name="Pan Y."/>
            <person name="Xia L."/>
            <person name="Li J."/>
            <person name="Zhao F."/>
            <person name="Cao W."/>
        </authorList>
    </citation>
    <scope>NUCLEOTIDE SEQUENCE</scope>
    <source>
        <strain evidence="1">Dsil-2018</strain>
    </source>
</reference>
<accession>A0ACB8CNT4</accession>
<evidence type="ECO:0000313" key="1">
    <source>
        <dbReference type="EMBL" id="KAH7948735.1"/>
    </source>
</evidence>
<sequence>MPRAVELLQYLREQIKCKDREIFIVVTQDIGRVKGCYIETSKPTPPRQPSQQSMVPREHTSRTNFR</sequence>
<gene>
    <name evidence="1" type="ORF">HPB49_001430</name>
</gene>
<name>A0ACB8CNT4_DERSI</name>
<protein>
    <submittedName>
        <fullName evidence="1">Uncharacterized protein</fullName>
    </submittedName>
</protein>
<comment type="caution">
    <text evidence="1">The sequence shown here is derived from an EMBL/GenBank/DDBJ whole genome shotgun (WGS) entry which is preliminary data.</text>
</comment>
<proteinExistence type="predicted"/>
<keyword evidence="2" id="KW-1185">Reference proteome</keyword>
<evidence type="ECO:0000313" key="2">
    <source>
        <dbReference type="Proteomes" id="UP000821865"/>
    </source>
</evidence>
<dbReference type="Proteomes" id="UP000821865">
    <property type="component" value="Chromosome 5"/>
</dbReference>
<dbReference type="EMBL" id="CM023474">
    <property type="protein sequence ID" value="KAH7948735.1"/>
    <property type="molecule type" value="Genomic_DNA"/>
</dbReference>